<dbReference type="InterPro" id="IPR044946">
    <property type="entry name" value="Restrct_endonuc_typeI_TRD_sf"/>
</dbReference>
<dbReference type="InterPro" id="IPR052021">
    <property type="entry name" value="Type-I_RS_S_subunit"/>
</dbReference>
<dbReference type="SUPFAM" id="SSF116734">
    <property type="entry name" value="DNA methylase specificity domain"/>
    <property type="match status" value="2"/>
</dbReference>
<evidence type="ECO:0000256" key="3">
    <source>
        <dbReference type="ARBA" id="ARBA00023125"/>
    </source>
</evidence>
<dbReference type="STRING" id="1137991.SAMN05660642_01682"/>
<evidence type="ECO:0000259" key="4">
    <source>
        <dbReference type="Pfam" id="PF01420"/>
    </source>
</evidence>
<dbReference type="EMBL" id="FNHE01000003">
    <property type="protein sequence ID" value="SDM10631.1"/>
    <property type="molecule type" value="Genomic_DNA"/>
</dbReference>
<evidence type="ECO:0000256" key="2">
    <source>
        <dbReference type="ARBA" id="ARBA00022747"/>
    </source>
</evidence>
<dbReference type="AlphaFoldDB" id="A0A1G9QIM7"/>
<feature type="domain" description="Type I restriction modification DNA specificity" evidence="4">
    <location>
        <begin position="57"/>
        <end position="174"/>
    </location>
</feature>
<gene>
    <name evidence="5" type="ORF">SAMN05660642_01682</name>
</gene>
<reference evidence="6" key="1">
    <citation type="submission" date="2016-10" db="EMBL/GenBank/DDBJ databases">
        <authorList>
            <person name="Varghese N."/>
            <person name="Submissions S."/>
        </authorList>
    </citation>
    <scope>NUCLEOTIDE SEQUENCE [LARGE SCALE GENOMIC DNA]</scope>
    <source>
        <strain evidence="6">DSM 45419</strain>
    </source>
</reference>
<dbReference type="Gene3D" id="3.90.220.20">
    <property type="entry name" value="DNA methylase specificity domains"/>
    <property type="match status" value="2"/>
</dbReference>
<keyword evidence="6" id="KW-1185">Reference proteome</keyword>
<dbReference type="GO" id="GO:0009307">
    <property type="term" value="P:DNA restriction-modification system"/>
    <property type="evidence" value="ECO:0007669"/>
    <property type="project" value="UniProtKB-KW"/>
</dbReference>
<dbReference type="Proteomes" id="UP000198680">
    <property type="component" value="Unassembled WGS sequence"/>
</dbReference>
<comment type="similarity">
    <text evidence="1">Belongs to the type-I restriction system S methylase family.</text>
</comment>
<organism evidence="5 6">
    <name type="scientific">Geodermatophilus siccatus</name>
    <dbReference type="NCBI Taxonomy" id="1137991"/>
    <lineage>
        <taxon>Bacteria</taxon>
        <taxon>Bacillati</taxon>
        <taxon>Actinomycetota</taxon>
        <taxon>Actinomycetes</taxon>
        <taxon>Geodermatophilales</taxon>
        <taxon>Geodermatophilaceae</taxon>
        <taxon>Geodermatophilus</taxon>
    </lineage>
</organism>
<name>A0A1G9QIM7_9ACTN</name>
<sequence>MTVLSLAEVADVNPRAIWKPALDEAVAFVPMAALNAETAQTAPGDTRPFREVSSGYTLFRDQDLLVAKITPCFENNKIGQANLRHEVGVGSSEFHVVRPKTDMVDARYLMHFLRQDRVRLEGERRMTGSGGQRRVPPAFLKELRLPVPPLEEQRRIVAILDEANRMLDLQRRQLEATDELAASLAYELLASTPRRERLADIAQRVTVGHVGPTADHVVAEGTPLLRTQNIGRGAVIKAGLIQIDEDLAGRLSKSRLRAGDVLISRHVVDEIRCAVLPSDLDGANCANMLLVSPSAELRGEVLSHFLRSQAAQDFLLGRRVGSAQKVVNTKVLQQLLVPVPERAEQERFCSVVRVLDRQAALRTSAAAETESLLAALEQRLFHPGSAVGATAK</sequence>
<evidence type="ECO:0000256" key="1">
    <source>
        <dbReference type="ARBA" id="ARBA00010923"/>
    </source>
</evidence>
<dbReference type="PANTHER" id="PTHR30408">
    <property type="entry name" value="TYPE-1 RESTRICTION ENZYME ECOKI SPECIFICITY PROTEIN"/>
    <property type="match status" value="1"/>
</dbReference>
<protein>
    <submittedName>
        <fullName evidence="5">Type I restriction enzyme, S subunit</fullName>
    </submittedName>
</protein>
<accession>A0A1G9QIM7</accession>
<dbReference type="Pfam" id="PF01420">
    <property type="entry name" value="Methylase_S"/>
    <property type="match status" value="1"/>
</dbReference>
<dbReference type="CDD" id="cd17260">
    <property type="entry name" value="RMtype1_S_EcoEI-TRD1-CR1_like"/>
    <property type="match status" value="1"/>
</dbReference>
<evidence type="ECO:0000313" key="6">
    <source>
        <dbReference type="Proteomes" id="UP000198680"/>
    </source>
</evidence>
<dbReference type="InterPro" id="IPR000055">
    <property type="entry name" value="Restrct_endonuc_typeI_TRD"/>
</dbReference>
<keyword evidence="3" id="KW-0238">DNA-binding</keyword>
<dbReference type="OrthoDB" id="3197085at2"/>
<dbReference type="PANTHER" id="PTHR30408:SF12">
    <property type="entry name" value="TYPE I RESTRICTION ENZYME MJAVIII SPECIFICITY SUBUNIT"/>
    <property type="match status" value="1"/>
</dbReference>
<proteinExistence type="inferred from homology"/>
<evidence type="ECO:0000313" key="5">
    <source>
        <dbReference type="EMBL" id="SDM10631.1"/>
    </source>
</evidence>
<dbReference type="GO" id="GO:0003677">
    <property type="term" value="F:DNA binding"/>
    <property type="evidence" value="ECO:0007669"/>
    <property type="project" value="UniProtKB-KW"/>
</dbReference>
<dbReference type="RefSeq" id="WP_091216264.1">
    <property type="nucleotide sequence ID" value="NZ_FNHE01000003.1"/>
</dbReference>
<keyword evidence="2" id="KW-0680">Restriction system</keyword>